<dbReference type="OrthoDB" id="976092at2"/>
<proteinExistence type="predicted"/>
<dbReference type="Proteomes" id="UP000183658">
    <property type="component" value="Unassembled WGS sequence"/>
</dbReference>
<dbReference type="RefSeq" id="WP_074723340.1">
    <property type="nucleotide sequence ID" value="NZ_CBCRVS010000014.1"/>
</dbReference>
<dbReference type="AlphaFoldDB" id="A0A1H9KYL5"/>
<name>A0A1H9KYL5_FLAFI</name>
<dbReference type="EMBL" id="FOFZ01000006">
    <property type="protein sequence ID" value="SER04089.1"/>
    <property type="molecule type" value="Genomic_DNA"/>
</dbReference>
<sequence>MEKISLPQLIVELKDNSALYNQWYNENEMKYGNLPSQNITSWMVEVVEPIVAAFVAVNSAPEKIHEVVKALYIESLKLIGSGQAIRYKDEYKSAWLLMVHMPNLVQRFPIKIISLLNEVLLNIHTYASEKSIDWCDLMQKTCSEIKTIEDFKIVGRICAWKCGLAHLRSRLESDFDELSEDLQQIITVAIGFDKNSNQIFETIWPNKSVNFQGVQGGFIGMDGFFENPPMLAKIEEHVFVTDSKSSYALFADQYGKVLIPAHTVDSTYILSNSERLKNLEKWLIKNNIEIDSEIITSSVKTKDTLFYTLQNSYFIYLFSIANV</sequence>
<gene>
    <name evidence="1" type="ORF">SAMN05444355_106134</name>
</gene>
<evidence type="ECO:0000313" key="2">
    <source>
        <dbReference type="Proteomes" id="UP000183658"/>
    </source>
</evidence>
<accession>A0A1H9KYL5</accession>
<reference evidence="2" key="1">
    <citation type="submission" date="2016-10" db="EMBL/GenBank/DDBJ databases">
        <authorList>
            <person name="Varghese N."/>
            <person name="Submissions S."/>
        </authorList>
    </citation>
    <scope>NUCLEOTIDE SEQUENCE [LARGE SCALE GENOMIC DNA]</scope>
    <source>
        <strain evidence="2">DSM 15719</strain>
    </source>
</reference>
<organism evidence="1 2">
    <name type="scientific">Flavobacterium frigoris</name>
    <dbReference type="NCBI Taxonomy" id="229204"/>
    <lineage>
        <taxon>Bacteria</taxon>
        <taxon>Pseudomonadati</taxon>
        <taxon>Bacteroidota</taxon>
        <taxon>Flavobacteriia</taxon>
        <taxon>Flavobacteriales</taxon>
        <taxon>Flavobacteriaceae</taxon>
        <taxon>Flavobacterium</taxon>
    </lineage>
</organism>
<evidence type="ECO:0000313" key="1">
    <source>
        <dbReference type="EMBL" id="SER04089.1"/>
    </source>
</evidence>
<protein>
    <submittedName>
        <fullName evidence="1">Uncharacterized protein</fullName>
    </submittedName>
</protein>
<keyword evidence="2" id="KW-1185">Reference proteome</keyword>